<name>A0A183UME0_TOXCA</name>
<accession>A0A183UME0</accession>
<keyword evidence="2" id="KW-1185">Reference proteome</keyword>
<proteinExistence type="predicted"/>
<gene>
    <name evidence="1" type="ORF">TCNE_LOCUS9660</name>
</gene>
<organism evidence="2 3">
    <name type="scientific">Toxocara canis</name>
    <name type="common">Canine roundworm</name>
    <dbReference type="NCBI Taxonomy" id="6265"/>
    <lineage>
        <taxon>Eukaryota</taxon>
        <taxon>Metazoa</taxon>
        <taxon>Ecdysozoa</taxon>
        <taxon>Nematoda</taxon>
        <taxon>Chromadorea</taxon>
        <taxon>Rhabditida</taxon>
        <taxon>Spirurina</taxon>
        <taxon>Ascaridomorpha</taxon>
        <taxon>Ascaridoidea</taxon>
        <taxon>Toxocaridae</taxon>
        <taxon>Toxocara</taxon>
    </lineage>
</organism>
<evidence type="ECO:0000313" key="1">
    <source>
        <dbReference type="EMBL" id="VDM40981.1"/>
    </source>
</evidence>
<dbReference type="WBParaSite" id="TCNE_0000966001-mRNA-1">
    <property type="protein sequence ID" value="TCNE_0000966001-mRNA-1"/>
    <property type="gene ID" value="TCNE_0000966001"/>
</dbReference>
<evidence type="ECO:0000313" key="2">
    <source>
        <dbReference type="Proteomes" id="UP000050794"/>
    </source>
</evidence>
<protein>
    <submittedName>
        <fullName evidence="1 3">Uncharacterized protein</fullName>
    </submittedName>
</protein>
<sequence length="116" mass="12474">MRGIGGMGIGILNKRVANSRTEAVDQCARDVDAKNGLILGTLHVASAAVERVRLSQLELREGDILFGGDVSQIEQVQMKGTRKEGQESRKVVKLTTWMLILHCVVDSGNGSAVADE</sequence>
<evidence type="ECO:0000313" key="3">
    <source>
        <dbReference type="WBParaSite" id="TCNE_0000966001-mRNA-1"/>
    </source>
</evidence>
<dbReference type="EMBL" id="UYWY01020240">
    <property type="protein sequence ID" value="VDM40981.1"/>
    <property type="molecule type" value="Genomic_DNA"/>
</dbReference>
<dbReference type="AlphaFoldDB" id="A0A183UME0"/>
<reference evidence="1 2" key="2">
    <citation type="submission" date="2018-11" db="EMBL/GenBank/DDBJ databases">
        <authorList>
            <consortium name="Pathogen Informatics"/>
        </authorList>
    </citation>
    <scope>NUCLEOTIDE SEQUENCE [LARGE SCALE GENOMIC DNA]</scope>
</reference>
<reference evidence="3" key="1">
    <citation type="submission" date="2016-06" db="UniProtKB">
        <authorList>
            <consortium name="WormBaseParasite"/>
        </authorList>
    </citation>
    <scope>IDENTIFICATION</scope>
</reference>
<dbReference type="Proteomes" id="UP000050794">
    <property type="component" value="Unassembled WGS sequence"/>
</dbReference>